<name>E3NIR7_CAERE</name>
<dbReference type="HOGENOM" id="CLU_2608299_0_0_1"/>
<dbReference type="EMBL" id="DS268711">
    <property type="protein sequence ID" value="EFO99305.1"/>
    <property type="molecule type" value="Genomic_DNA"/>
</dbReference>
<evidence type="ECO:0000313" key="2">
    <source>
        <dbReference type="Proteomes" id="UP000008281"/>
    </source>
</evidence>
<evidence type="ECO:0000313" key="1">
    <source>
        <dbReference type="EMBL" id="EFO99305.1"/>
    </source>
</evidence>
<keyword evidence="2" id="KW-1185">Reference proteome</keyword>
<reference evidence="1" key="1">
    <citation type="submission" date="2007-07" db="EMBL/GenBank/DDBJ databases">
        <title>PCAP assembly of the Caenorhabditis remanei genome.</title>
        <authorList>
            <consortium name="The Caenorhabditis remanei Sequencing Consortium"/>
            <person name="Wilson R.K."/>
        </authorList>
    </citation>
    <scope>NUCLEOTIDE SEQUENCE [LARGE SCALE GENOMIC DNA]</scope>
    <source>
        <strain evidence="1">PB4641</strain>
    </source>
</reference>
<organism evidence="2">
    <name type="scientific">Caenorhabditis remanei</name>
    <name type="common">Caenorhabditis vulgaris</name>
    <dbReference type="NCBI Taxonomy" id="31234"/>
    <lineage>
        <taxon>Eukaryota</taxon>
        <taxon>Metazoa</taxon>
        <taxon>Ecdysozoa</taxon>
        <taxon>Nematoda</taxon>
        <taxon>Chromadorea</taxon>
        <taxon>Rhabditida</taxon>
        <taxon>Rhabditina</taxon>
        <taxon>Rhabditomorpha</taxon>
        <taxon>Rhabditoidea</taxon>
        <taxon>Rhabditidae</taxon>
        <taxon>Peloderinae</taxon>
        <taxon>Caenorhabditis</taxon>
    </lineage>
</organism>
<protein>
    <submittedName>
        <fullName evidence="1">Uncharacterized protein</fullName>
    </submittedName>
</protein>
<dbReference type="Proteomes" id="UP000008281">
    <property type="component" value="Unassembled WGS sequence"/>
</dbReference>
<accession>E3NIR7</accession>
<proteinExistence type="predicted"/>
<dbReference type="AlphaFoldDB" id="E3NIR7"/>
<gene>
    <name evidence="1" type="ORF">CRE_17627</name>
</gene>
<dbReference type="InParanoid" id="E3NIR7"/>
<sequence>MPVIQVHVGADEKVMPQTSENWNSRSELHLEDDSGLCGRPFEATVPKQVRDLGELHTTDDLCDSEDTKGGHHIFLDDMP</sequence>